<comment type="similarity">
    <text evidence="1">Belongs to the short-chain dehydrogenases/reductases (SDR) family.</text>
</comment>
<dbReference type="PANTHER" id="PTHR24321">
    <property type="entry name" value="DEHYDROGENASES, SHORT CHAIN"/>
    <property type="match status" value="1"/>
</dbReference>
<dbReference type="InterPro" id="IPR002347">
    <property type="entry name" value="SDR_fam"/>
</dbReference>
<dbReference type="Pfam" id="PF13561">
    <property type="entry name" value="adh_short_C2"/>
    <property type="match status" value="1"/>
</dbReference>
<reference evidence="4" key="1">
    <citation type="journal article" date="2010" name="Stand. Genomic Sci.">
        <title>Complete genome sequence of 'Thermobaculum terrenum' type strain (YNP1).</title>
        <authorList>
            <person name="Kiss H."/>
            <person name="Cleland D."/>
            <person name="Lapidus A."/>
            <person name="Lucas S."/>
            <person name="Glavina Del Rio T."/>
            <person name="Nolan M."/>
            <person name="Tice H."/>
            <person name="Han C."/>
            <person name="Goodwin L."/>
            <person name="Pitluck S."/>
            <person name="Liolios K."/>
            <person name="Ivanova N."/>
            <person name="Mavromatis K."/>
            <person name="Ovchinnikova G."/>
            <person name="Pati A."/>
            <person name="Chen A."/>
            <person name="Palaniappan K."/>
            <person name="Land M."/>
            <person name="Hauser L."/>
            <person name="Chang Y."/>
            <person name="Jeffries C."/>
            <person name="Lu M."/>
            <person name="Brettin T."/>
            <person name="Detter J."/>
            <person name="Goker M."/>
            <person name="Tindall B."/>
            <person name="Beck B."/>
            <person name="McDermott T."/>
            <person name="Woyke T."/>
            <person name="Bristow J."/>
            <person name="Eisen J."/>
            <person name="Markowitz V."/>
            <person name="Hugenholtz P."/>
            <person name="Kyrpides N."/>
            <person name="Klenk H."/>
            <person name="Cheng J."/>
        </authorList>
    </citation>
    <scope>NUCLEOTIDE SEQUENCE [LARGE SCALE GENOMIC DNA]</scope>
    <source>
        <strain evidence="4">ATCC BAA-798 / YNP1</strain>
    </source>
</reference>
<dbReference type="KEGG" id="ttr:Tter_1454"/>
<dbReference type="CDD" id="cd05233">
    <property type="entry name" value="SDR_c"/>
    <property type="match status" value="1"/>
</dbReference>
<evidence type="ECO:0000256" key="1">
    <source>
        <dbReference type="ARBA" id="ARBA00006484"/>
    </source>
</evidence>
<dbReference type="PRINTS" id="PR00080">
    <property type="entry name" value="SDRFAMILY"/>
</dbReference>
<dbReference type="RefSeq" id="WP_012875395.1">
    <property type="nucleotide sequence ID" value="NC_013525.1"/>
</dbReference>
<evidence type="ECO:0000313" key="3">
    <source>
        <dbReference type="EMBL" id="ACZ42360.1"/>
    </source>
</evidence>
<evidence type="ECO:0000313" key="4">
    <source>
        <dbReference type="Proteomes" id="UP000000323"/>
    </source>
</evidence>
<name>D1CC45_THET1</name>
<dbReference type="STRING" id="525904.Tter_1454"/>
<keyword evidence="4" id="KW-1185">Reference proteome</keyword>
<dbReference type="SUPFAM" id="SSF51735">
    <property type="entry name" value="NAD(P)-binding Rossmann-fold domains"/>
    <property type="match status" value="1"/>
</dbReference>
<dbReference type="InterPro" id="IPR036291">
    <property type="entry name" value="NAD(P)-bd_dom_sf"/>
</dbReference>
<accession>D1CC45</accession>
<gene>
    <name evidence="3" type="ordered locus">Tter_1454</name>
</gene>
<dbReference type="FunFam" id="3.40.50.720:FF:000084">
    <property type="entry name" value="Short-chain dehydrogenase reductase"/>
    <property type="match status" value="1"/>
</dbReference>
<dbReference type="AlphaFoldDB" id="D1CC45"/>
<evidence type="ECO:0000256" key="2">
    <source>
        <dbReference type="ARBA" id="ARBA00023002"/>
    </source>
</evidence>
<dbReference type="NCBIfam" id="NF004203">
    <property type="entry name" value="PRK05653.2-4"/>
    <property type="match status" value="1"/>
</dbReference>
<dbReference type="PANTHER" id="PTHR24321:SF8">
    <property type="entry name" value="ESTRADIOL 17-BETA-DEHYDROGENASE 8-RELATED"/>
    <property type="match status" value="1"/>
</dbReference>
<dbReference type="Gene3D" id="3.40.50.720">
    <property type="entry name" value="NAD(P)-binding Rossmann-like Domain"/>
    <property type="match status" value="1"/>
</dbReference>
<dbReference type="OrthoDB" id="9780084at2"/>
<dbReference type="EMBL" id="CP001825">
    <property type="protein sequence ID" value="ACZ42360.1"/>
    <property type="molecule type" value="Genomic_DNA"/>
</dbReference>
<dbReference type="HOGENOM" id="CLU_010194_1_0_0"/>
<dbReference type="eggNOG" id="COG1028">
    <property type="taxonomic scope" value="Bacteria"/>
</dbReference>
<protein>
    <submittedName>
        <fullName evidence="3">Short-chain dehydrogenase/reductase SDR</fullName>
    </submittedName>
</protein>
<organism evidence="3 4">
    <name type="scientific">Thermobaculum terrenum (strain ATCC BAA-798 / CCMEE 7001 / YNP1)</name>
    <dbReference type="NCBI Taxonomy" id="525904"/>
    <lineage>
        <taxon>Bacteria</taxon>
        <taxon>Bacillati</taxon>
        <taxon>Chloroflexota</taxon>
        <taxon>Chloroflexia</taxon>
        <taxon>Candidatus Thermobaculales</taxon>
        <taxon>Candidatus Thermobaculaceae</taxon>
        <taxon>Thermobaculum</taxon>
    </lineage>
</organism>
<dbReference type="GO" id="GO:0016491">
    <property type="term" value="F:oxidoreductase activity"/>
    <property type="evidence" value="ECO:0007669"/>
    <property type="project" value="UniProtKB-KW"/>
</dbReference>
<keyword evidence="2" id="KW-0560">Oxidoreductase</keyword>
<dbReference type="Proteomes" id="UP000000323">
    <property type="component" value="Chromosome 1"/>
</dbReference>
<sequence>MVDLRLDGKVSLVTGGGSGIGEAAAVLMADNGAKVGVLDFRQDAAEKVSKQIVNRGGSAIPLVADVSNPEQMNSAIGQLVNEWGRLDIVFANAGINGVWAPLEELDPQEWDRTLAINLKGTFLTVKYAIPYLKERGGSIIITSSINGTRVFSNTGATAYSCSKGAQVVFTQMAALELAQYKIRVNAICPGAIETNIDERTEKRDTEEVEVPVEFPEGSFPLEGGPGSPQQVANLVLFLASDASSHITGTPIWIEGAESLLRG</sequence>
<proteinExistence type="inferred from homology"/>
<dbReference type="PRINTS" id="PR00081">
    <property type="entry name" value="GDHRDH"/>
</dbReference>